<protein>
    <submittedName>
        <fullName evidence="2">Uncharacterized protein</fullName>
    </submittedName>
</protein>
<dbReference type="AlphaFoldDB" id="A0A9D1CFL0"/>
<feature type="compositionally biased region" description="Basic and acidic residues" evidence="1">
    <location>
        <begin position="324"/>
        <end position="338"/>
    </location>
</feature>
<name>A0A9D1CFL0_AQUAO</name>
<dbReference type="Proteomes" id="UP000606463">
    <property type="component" value="Unassembled WGS sequence"/>
</dbReference>
<evidence type="ECO:0000313" key="3">
    <source>
        <dbReference type="Proteomes" id="UP000606463"/>
    </source>
</evidence>
<evidence type="ECO:0000313" key="2">
    <source>
        <dbReference type="EMBL" id="HIP98546.1"/>
    </source>
</evidence>
<dbReference type="EMBL" id="DQVE01000045">
    <property type="protein sequence ID" value="HIP98546.1"/>
    <property type="molecule type" value="Genomic_DNA"/>
</dbReference>
<organism evidence="2 3">
    <name type="scientific">Aquifex aeolicus</name>
    <dbReference type="NCBI Taxonomy" id="63363"/>
    <lineage>
        <taxon>Bacteria</taxon>
        <taxon>Pseudomonadati</taxon>
        <taxon>Aquificota</taxon>
        <taxon>Aquificia</taxon>
        <taxon>Aquificales</taxon>
        <taxon>Aquificaceae</taxon>
        <taxon>Aquifex</taxon>
    </lineage>
</organism>
<gene>
    <name evidence="2" type="ORF">EYH37_04190</name>
</gene>
<feature type="region of interest" description="Disordered" evidence="1">
    <location>
        <begin position="310"/>
        <end position="354"/>
    </location>
</feature>
<reference evidence="2" key="1">
    <citation type="journal article" date="2020" name="ISME J.">
        <title>Gammaproteobacteria mediating utilization of methyl-, sulfur- and petroleum organic compounds in deep ocean hydrothermal plumes.</title>
        <authorList>
            <person name="Zhou Z."/>
            <person name="Liu Y."/>
            <person name="Pan J."/>
            <person name="Cron B.R."/>
            <person name="Toner B.M."/>
            <person name="Anantharaman K."/>
            <person name="Breier J.A."/>
            <person name="Dick G.J."/>
            <person name="Li M."/>
        </authorList>
    </citation>
    <scope>NUCLEOTIDE SEQUENCE</scope>
    <source>
        <strain evidence="2">SZUA-1501</strain>
    </source>
</reference>
<feature type="compositionally biased region" description="Basic and acidic residues" evidence="1">
    <location>
        <begin position="147"/>
        <end position="167"/>
    </location>
</feature>
<proteinExistence type="predicted"/>
<sequence>MKILLITFDKELEKKIQELLKDYQIITAKNGEEALLLNIAGDVDLVIYDALAGGIAEDDINKLYEEGFQNIPFIILMDDLFPIDPGNIKPKLKKIISREVEVDKLPDLVKEMVPQKGEEKVLETPAQTEGKKEEFSWEEFMGSPTPEGEKKGESQEVVQEIKEEPKEVGTPAQTSTPEVGEISLNKQCLLVSFDMPLVEKIEKLIGGKCDLHIARSAKQALQKYGGKPFDVIIFDTISGVFAEKGIKDLYEKGGYKDSLYVLLLDEFLPLDTEKLPVKNLRAVKRESELELLPEIVENAPHISFGKLVEQASQEATQEPQKGQPPKERKEEEKEEAKETPQPMPAVQSISQPTSAVTAPLGFSREELEKLIEEKINAKVVPLIEELIRSKLSEVYVKALVREMVEAEINRELVKEIVREIAEPIVKETLEQLLS</sequence>
<evidence type="ECO:0000256" key="1">
    <source>
        <dbReference type="SAM" id="MobiDB-lite"/>
    </source>
</evidence>
<feature type="region of interest" description="Disordered" evidence="1">
    <location>
        <begin position="116"/>
        <end position="178"/>
    </location>
</feature>
<accession>A0A9D1CFL0</accession>
<comment type="caution">
    <text evidence="2">The sequence shown here is derived from an EMBL/GenBank/DDBJ whole genome shotgun (WGS) entry which is preliminary data.</text>
</comment>